<accession>A0A9P9G0C6</accession>
<proteinExistence type="predicted"/>
<evidence type="ECO:0000256" key="1">
    <source>
        <dbReference type="SAM" id="SignalP"/>
    </source>
</evidence>
<evidence type="ECO:0000313" key="2">
    <source>
        <dbReference type="EMBL" id="KAH7230779.1"/>
    </source>
</evidence>
<gene>
    <name evidence="2" type="ORF">B0J15DRAFT_410461</name>
</gene>
<evidence type="ECO:0000313" key="3">
    <source>
        <dbReference type="Proteomes" id="UP000736672"/>
    </source>
</evidence>
<name>A0A9P9G0C6_FUSSL</name>
<feature type="chain" id="PRO_5040212192" evidence="1">
    <location>
        <begin position="16"/>
        <end position="50"/>
    </location>
</feature>
<feature type="non-terminal residue" evidence="2">
    <location>
        <position position="1"/>
    </location>
</feature>
<dbReference type="AlphaFoldDB" id="A0A9P9G0C6"/>
<dbReference type="EMBL" id="JAGTJS010000035">
    <property type="protein sequence ID" value="KAH7230779.1"/>
    <property type="molecule type" value="Genomic_DNA"/>
</dbReference>
<reference evidence="2" key="1">
    <citation type="journal article" date="2021" name="Nat. Commun.">
        <title>Genetic determinants of endophytism in the Arabidopsis root mycobiome.</title>
        <authorList>
            <person name="Mesny F."/>
            <person name="Miyauchi S."/>
            <person name="Thiergart T."/>
            <person name="Pickel B."/>
            <person name="Atanasova L."/>
            <person name="Karlsson M."/>
            <person name="Huettel B."/>
            <person name="Barry K.W."/>
            <person name="Haridas S."/>
            <person name="Chen C."/>
            <person name="Bauer D."/>
            <person name="Andreopoulos W."/>
            <person name="Pangilinan J."/>
            <person name="LaButti K."/>
            <person name="Riley R."/>
            <person name="Lipzen A."/>
            <person name="Clum A."/>
            <person name="Drula E."/>
            <person name="Henrissat B."/>
            <person name="Kohler A."/>
            <person name="Grigoriev I.V."/>
            <person name="Martin F.M."/>
            <person name="Hacquard S."/>
        </authorList>
    </citation>
    <scope>NUCLEOTIDE SEQUENCE</scope>
    <source>
        <strain evidence="2">FSSC 5 MPI-SDFR-AT-0091</strain>
    </source>
</reference>
<protein>
    <submittedName>
        <fullName evidence="2">Uncharacterized protein</fullName>
    </submittedName>
</protein>
<feature type="signal peptide" evidence="1">
    <location>
        <begin position="1"/>
        <end position="15"/>
    </location>
</feature>
<keyword evidence="1" id="KW-0732">Signal</keyword>
<organism evidence="2 3">
    <name type="scientific">Fusarium solani</name>
    <name type="common">Filamentous fungus</name>
    <dbReference type="NCBI Taxonomy" id="169388"/>
    <lineage>
        <taxon>Eukaryota</taxon>
        <taxon>Fungi</taxon>
        <taxon>Dikarya</taxon>
        <taxon>Ascomycota</taxon>
        <taxon>Pezizomycotina</taxon>
        <taxon>Sordariomycetes</taxon>
        <taxon>Hypocreomycetidae</taxon>
        <taxon>Hypocreales</taxon>
        <taxon>Nectriaceae</taxon>
        <taxon>Fusarium</taxon>
        <taxon>Fusarium solani species complex</taxon>
    </lineage>
</organism>
<comment type="caution">
    <text evidence="2">The sequence shown here is derived from an EMBL/GenBank/DDBJ whole genome shotgun (WGS) entry which is preliminary data.</text>
</comment>
<dbReference type="Proteomes" id="UP000736672">
    <property type="component" value="Unassembled WGS sequence"/>
</dbReference>
<dbReference type="OrthoDB" id="5350673at2759"/>
<sequence length="50" mass="5686">ALLGFSAFTLIYAVAEPIFCPPCVYSLVWFNPIEKLLKALYFSRSILVFI</sequence>
<keyword evidence="3" id="KW-1185">Reference proteome</keyword>